<evidence type="ECO:0000313" key="3">
    <source>
        <dbReference type="Proteomes" id="UP000177506"/>
    </source>
</evidence>
<comment type="caution">
    <text evidence="2">The sequence shown here is derived from an EMBL/GenBank/DDBJ whole genome shotgun (WGS) entry which is preliminary data.</text>
</comment>
<evidence type="ECO:0000313" key="2">
    <source>
        <dbReference type="EMBL" id="OGX92280.1"/>
    </source>
</evidence>
<dbReference type="Proteomes" id="UP000177506">
    <property type="component" value="Unassembled WGS sequence"/>
</dbReference>
<dbReference type="OrthoDB" id="659408at2"/>
<dbReference type="InterPro" id="IPR029058">
    <property type="entry name" value="AB_hydrolase_fold"/>
</dbReference>
<dbReference type="EMBL" id="MDZA01000001">
    <property type="protein sequence ID" value="OGX92280.1"/>
    <property type="molecule type" value="Genomic_DNA"/>
</dbReference>
<dbReference type="Gene3D" id="3.40.50.1820">
    <property type="entry name" value="alpha/beta hydrolase"/>
    <property type="match status" value="1"/>
</dbReference>
<evidence type="ECO:0000259" key="1">
    <source>
        <dbReference type="Pfam" id="PF12697"/>
    </source>
</evidence>
<name>A0A1G1TN25_9BACT</name>
<keyword evidence="3" id="KW-1185">Reference proteome</keyword>
<protein>
    <recommendedName>
        <fullName evidence="1">AB hydrolase-1 domain-containing protein</fullName>
    </recommendedName>
</protein>
<dbReference type="InterPro" id="IPR000073">
    <property type="entry name" value="AB_hydrolase_1"/>
</dbReference>
<dbReference type="RefSeq" id="WP_070739056.1">
    <property type="nucleotide sequence ID" value="NZ_MDZA01000001.1"/>
</dbReference>
<feature type="domain" description="AB hydrolase-1" evidence="1">
    <location>
        <begin position="47"/>
        <end position="210"/>
    </location>
</feature>
<proteinExistence type="predicted"/>
<organism evidence="2 3">
    <name type="scientific">Hymenobacter coccineus</name>
    <dbReference type="NCBI Taxonomy" id="1908235"/>
    <lineage>
        <taxon>Bacteria</taxon>
        <taxon>Pseudomonadati</taxon>
        <taxon>Bacteroidota</taxon>
        <taxon>Cytophagia</taxon>
        <taxon>Cytophagales</taxon>
        <taxon>Hymenobacteraceae</taxon>
        <taxon>Hymenobacter</taxon>
    </lineage>
</organism>
<dbReference type="SUPFAM" id="SSF53474">
    <property type="entry name" value="alpha/beta-Hydrolases"/>
    <property type="match status" value="1"/>
</dbReference>
<gene>
    <name evidence="2" type="ORF">BEN49_16350</name>
</gene>
<dbReference type="AlphaFoldDB" id="A0A1G1TN25"/>
<dbReference type="Pfam" id="PF12697">
    <property type="entry name" value="Abhydrolase_6"/>
    <property type="match status" value="1"/>
</dbReference>
<sequence>MTGAPAAPVFYLIPGLGADERVFQCWELAGEVHILKWLPPQSATEPLGPYAARLAAAVPVAQACWLVGVSFGGLLALEIAQLRPRARVVLVSSLAGPHELPWTLRAARATGLDRLLPPVLLQKLPWAAKWAFGVKTKGEYALLRQIIADTDPAFAQWAIGQLLRWRGVPGRGPAARLHGTHDRLLPPPATGIDCLVPGAGHFLVVSHAAQISHFLNQLADNSR</sequence>
<reference evidence="2 3" key="1">
    <citation type="submission" date="2016-08" db="EMBL/GenBank/DDBJ databases">
        <title>Hymenobacter coccineus sp. nov., Hymenobacter lapidarius sp. nov. and Hymenobacter glacialis sp. nov., isolated from Antarctic soil.</title>
        <authorList>
            <person name="Sedlacek I."/>
            <person name="Kralova S."/>
            <person name="Kyrova K."/>
            <person name="Maslanova I."/>
            <person name="Stankova E."/>
            <person name="Vrbovska V."/>
            <person name="Nemec M."/>
            <person name="Bartak M."/>
            <person name="Svec P."/>
            <person name="Busse H.-J."/>
            <person name="Pantucek R."/>
        </authorList>
    </citation>
    <scope>NUCLEOTIDE SEQUENCE [LARGE SCALE GENOMIC DNA]</scope>
    <source>
        <strain evidence="2 3">CCM 8649</strain>
    </source>
</reference>
<accession>A0A1G1TN25</accession>